<dbReference type="RefSeq" id="WP_264513234.1">
    <property type="nucleotide sequence ID" value="NZ_JAPDDR010000004.1"/>
</dbReference>
<organism evidence="1 2">
    <name type="scientific">Luteolibacter rhizosphaerae</name>
    <dbReference type="NCBI Taxonomy" id="2989719"/>
    <lineage>
        <taxon>Bacteria</taxon>
        <taxon>Pseudomonadati</taxon>
        <taxon>Verrucomicrobiota</taxon>
        <taxon>Verrucomicrobiia</taxon>
        <taxon>Verrucomicrobiales</taxon>
        <taxon>Verrucomicrobiaceae</taxon>
        <taxon>Luteolibacter</taxon>
    </lineage>
</organism>
<proteinExistence type="predicted"/>
<evidence type="ECO:0000313" key="2">
    <source>
        <dbReference type="Proteomes" id="UP001165653"/>
    </source>
</evidence>
<protein>
    <recommendedName>
        <fullName evidence="3">DUF1320 domain-containing protein</fullName>
    </recommendedName>
</protein>
<keyword evidence="2" id="KW-1185">Reference proteome</keyword>
<accession>A0ABT3G1L7</accession>
<evidence type="ECO:0008006" key="3">
    <source>
        <dbReference type="Google" id="ProtNLM"/>
    </source>
</evidence>
<name>A0ABT3G1L7_9BACT</name>
<comment type="caution">
    <text evidence="1">The sequence shown here is derived from an EMBL/GenBank/DDBJ whole genome shotgun (WGS) entry which is preliminary data.</text>
</comment>
<evidence type="ECO:0000313" key="1">
    <source>
        <dbReference type="EMBL" id="MCW1913733.1"/>
    </source>
</evidence>
<gene>
    <name evidence="1" type="ORF">OJ996_09115</name>
</gene>
<dbReference type="EMBL" id="JAPDDR010000004">
    <property type="protein sequence ID" value="MCW1913733.1"/>
    <property type="molecule type" value="Genomic_DNA"/>
</dbReference>
<sequence length="139" mass="15219">MSWVALQESDVLDRLADDERASYEEAGESGTPTPRLPGIINQVTATIREAIESNPQNYVGDAGKIPPGAILHAATLARLLLIGSQPTNEGETNPRQREESAAWDYIKRIQDRKLTFTDTPAPPRDASTGAYGGRCYMEF</sequence>
<reference evidence="1" key="1">
    <citation type="submission" date="2022-10" db="EMBL/GenBank/DDBJ databases">
        <title>Luteolibacter sp. GHJ8, whole genome shotgun sequencing project.</title>
        <authorList>
            <person name="Zhao G."/>
            <person name="Shen L."/>
        </authorList>
    </citation>
    <scope>NUCLEOTIDE SEQUENCE</scope>
    <source>
        <strain evidence="1">GHJ8</strain>
    </source>
</reference>
<dbReference type="Proteomes" id="UP001165653">
    <property type="component" value="Unassembled WGS sequence"/>
</dbReference>